<evidence type="ECO:0000256" key="5">
    <source>
        <dbReference type="ARBA" id="ARBA00022989"/>
    </source>
</evidence>
<dbReference type="SUPFAM" id="SSF103473">
    <property type="entry name" value="MFS general substrate transporter"/>
    <property type="match status" value="1"/>
</dbReference>
<feature type="transmembrane region" description="Helical" evidence="7">
    <location>
        <begin position="266"/>
        <end position="287"/>
    </location>
</feature>
<dbReference type="PROSITE" id="PS50850">
    <property type="entry name" value="MFS"/>
    <property type="match status" value="1"/>
</dbReference>
<dbReference type="InterPro" id="IPR036259">
    <property type="entry name" value="MFS_trans_sf"/>
</dbReference>
<keyword evidence="5 7" id="KW-1133">Transmembrane helix</keyword>
<keyword evidence="10" id="KW-1185">Reference proteome</keyword>
<dbReference type="PANTHER" id="PTHR23513:SF6">
    <property type="entry name" value="MAJOR FACILITATOR SUPERFAMILY ASSOCIATED DOMAIN-CONTAINING PROTEIN"/>
    <property type="match status" value="1"/>
</dbReference>
<organism evidence="9 10">
    <name type="scientific">Salinibacillus xinjiangensis</name>
    <dbReference type="NCBI Taxonomy" id="1229268"/>
    <lineage>
        <taxon>Bacteria</taxon>
        <taxon>Bacillati</taxon>
        <taxon>Bacillota</taxon>
        <taxon>Bacilli</taxon>
        <taxon>Bacillales</taxon>
        <taxon>Bacillaceae</taxon>
        <taxon>Salinibacillus</taxon>
    </lineage>
</organism>
<feature type="transmembrane region" description="Helical" evidence="7">
    <location>
        <begin position="357"/>
        <end position="380"/>
    </location>
</feature>
<dbReference type="Proteomes" id="UP000480185">
    <property type="component" value="Unassembled WGS sequence"/>
</dbReference>
<protein>
    <submittedName>
        <fullName evidence="9">MFS transporter</fullName>
    </submittedName>
</protein>
<evidence type="ECO:0000313" key="9">
    <source>
        <dbReference type="EMBL" id="MRG86940.1"/>
    </source>
</evidence>
<feature type="transmembrane region" description="Helical" evidence="7">
    <location>
        <begin position="386"/>
        <end position="405"/>
    </location>
</feature>
<sequence length="409" mass="45337">MVQTDVMAQDGVEKKVEVFKNKNFLYLFISSLMSAPGYYVYIMGAEWLMLSITDNRFFFGLLFISASIPRLLFLSVGGVLADRVEKKVILFLTDITRSFFVFLVLLLIVTDLIQAWHLILLAGLFGISDAFSYPTTDSLTAELLNEHELQRGNSLIQMTKQVSPILGPVLGGSLIYFIGFTGVFTVAFVMLAIASLTVWRVKIQASEQEEIKESAFADFKKGIQYIKANQLLQSIMIMGFVVNFFVAGPLSMGIPILVKDVFQENALALTILQVSLGVGAILGSIILSIRKDFKKPGRVLLTSLTIFGVLYALTGFAFHLYLNALLIFVAAICLQFINIPLVTLIQRTTDKKMIGKMMSMLMMVSTGLVPVSFLVTSILMAFQIQITQIMICGGIVTNYSLYISLPIKN</sequence>
<dbReference type="InterPro" id="IPR020846">
    <property type="entry name" value="MFS_dom"/>
</dbReference>
<keyword evidence="2" id="KW-0813">Transport</keyword>
<feature type="transmembrane region" description="Helical" evidence="7">
    <location>
        <begin position="57"/>
        <end position="80"/>
    </location>
</feature>
<evidence type="ECO:0000256" key="1">
    <source>
        <dbReference type="ARBA" id="ARBA00004651"/>
    </source>
</evidence>
<dbReference type="AlphaFoldDB" id="A0A6G1X7T7"/>
<proteinExistence type="predicted"/>
<dbReference type="RefSeq" id="WP_153728841.1">
    <property type="nucleotide sequence ID" value="NZ_WJNH01000007.1"/>
</dbReference>
<name>A0A6G1X7T7_9BACI</name>
<dbReference type="Pfam" id="PF05977">
    <property type="entry name" value="MFS_3"/>
    <property type="match status" value="1"/>
</dbReference>
<dbReference type="Gene3D" id="1.20.1250.20">
    <property type="entry name" value="MFS general substrate transporter like domains"/>
    <property type="match status" value="1"/>
</dbReference>
<comment type="subcellular location">
    <subcellularLocation>
        <location evidence="1">Cell membrane</location>
        <topology evidence="1">Multi-pass membrane protein</topology>
    </subcellularLocation>
</comment>
<feature type="transmembrane region" description="Helical" evidence="7">
    <location>
        <begin position="299"/>
        <end position="318"/>
    </location>
</feature>
<feature type="transmembrane region" description="Helical" evidence="7">
    <location>
        <begin position="324"/>
        <end position="345"/>
    </location>
</feature>
<reference evidence="9 10" key="1">
    <citation type="submission" date="2019-11" db="EMBL/GenBank/DDBJ databases">
        <authorList>
            <person name="Li J."/>
        </authorList>
    </citation>
    <scope>NUCLEOTIDE SEQUENCE [LARGE SCALE GENOMIC DNA]</scope>
    <source>
        <strain evidence="9 10">J4</strain>
    </source>
</reference>
<evidence type="ECO:0000256" key="3">
    <source>
        <dbReference type="ARBA" id="ARBA00022475"/>
    </source>
</evidence>
<feature type="transmembrane region" description="Helical" evidence="7">
    <location>
        <begin position="24"/>
        <end position="45"/>
    </location>
</feature>
<keyword evidence="6 7" id="KW-0472">Membrane</keyword>
<evidence type="ECO:0000256" key="6">
    <source>
        <dbReference type="ARBA" id="ARBA00023136"/>
    </source>
</evidence>
<dbReference type="EMBL" id="WJNH01000007">
    <property type="protein sequence ID" value="MRG86940.1"/>
    <property type="molecule type" value="Genomic_DNA"/>
</dbReference>
<evidence type="ECO:0000256" key="2">
    <source>
        <dbReference type="ARBA" id="ARBA00022448"/>
    </source>
</evidence>
<dbReference type="InterPro" id="IPR010290">
    <property type="entry name" value="TM_effector"/>
</dbReference>
<feature type="transmembrane region" description="Helical" evidence="7">
    <location>
        <begin position="100"/>
        <end position="127"/>
    </location>
</feature>
<dbReference type="GO" id="GO:0022857">
    <property type="term" value="F:transmembrane transporter activity"/>
    <property type="evidence" value="ECO:0007669"/>
    <property type="project" value="InterPro"/>
</dbReference>
<keyword evidence="3" id="KW-1003">Cell membrane</keyword>
<feature type="transmembrane region" description="Helical" evidence="7">
    <location>
        <begin position="174"/>
        <end position="199"/>
    </location>
</feature>
<dbReference type="PANTHER" id="PTHR23513">
    <property type="entry name" value="INTEGRAL MEMBRANE EFFLUX PROTEIN-RELATED"/>
    <property type="match status" value="1"/>
</dbReference>
<comment type="caution">
    <text evidence="9">The sequence shown here is derived from an EMBL/GenBank/DDBJ whole genome shotgun (WGS) entry which is preliminary data.</text>
</comment>
<evidence type="ECO:0000256" key="7">
    <source>
        <dbReference type="SAM" id="Phobius"/>
    </source>
</evidence>
<gene>
    <name evidence="9" type="ORF">GH754_11530</name>
</gene>
<feature type="transmembrane region" description="Helical" evidence="7">
    <location>
        <begin position="231"/>
        <end position="254"/>
    </location>
</feature>
<dbReference type="GO" id="GO:0005886">
    <property type="term" value="C:plasma membrane"/>
    <property type="evidence" value="ECO:0007669"/>
    <property type="project" value="UniProtKB-SubCell"/>
</dbReference>
<keyword evidence="4 7" id="KW-0812">Transmembrane</keyword>
<evidence type="ECO:0000259" key="8">
    <source>
        <dbReference type="PROSITE" id="PS50850"/>
    </source>
</evidence>
<feature type="domain" description="Major facilitator superfamily (MFS) profile" evidence="8">
    <location>
        <begin position="23"/>
        <end position="409"/>
    </location>
</feature>
<evidence type="ECO:0000256" key="4">
    <source>
        <dbReference type="ARBA" id="ARBA00022692"/>
    </source>
</evidence>
<dbReference type="OrthoDB" id="3613552at2"/>
<dbReference type="CDD" id="cd06173">
    <property type="entry name" value="MFS_MefA_like"/>
    <property type="match status" value="1"/>
</dbReference>
<evidence type="ECO:0000313" key="10">
    <source>
        <dbReference type="Proteomes" id="UP000480185"/>
    </source>
</evidence>
<accession>A0A6G1X7T7</accession>